<dbReference type="PROSITE" id="PS50011">
    <property type="entry name" value="PROTEIN_KINASE_DOM"/>
    <property type="match status" value="1"/>
</dbReference>
<feature type="compositionally biased region" description="Low complexity" evidence="12">
    <location>
        <begin position="1865"/>
        <end position="1877"/>
    </location>
</feature>
<keyword evidence="3" id="KW-0723">Serine/threonine-protein kinase</keyword>
<dbReference type="InterPro" id="IPR042521">
    <property type="entry name" value="DYRK"/>
</dbReference>
<dbReference type="GO" id="GO:0005524">
    <property type="term" value="F:ATP binding"/>
    <property type="evidence" value="ECO:0007669"/>
    <property type="project" value="UniProtKB-UniRule"/>
</dbReference>
<feature type="region of interest" description="Disordered" evidence="12">
    <location>
        <begin position="760"/>
        <end position="1252"/>
    </location>
</feature>
<feature type="compositionally biased region" description="Low complexity" evidence="12">
    <location>
        <begin position="479"/>
        <end position="499"/>
    </location>
</feature>
<comment type="caution">
    <text evidence="14">The sequence shown here is derived from an EMBL/GenBank/DDBJ whole genome shotgun (WGS) entry which is preliminary data.</text>
</comment>
<dbReference type="InterPro" id="IPR017441">
    <property type="entry name" value="Protein_kinase_ATP_BS"/>
</dbReference>
<comment type="catalytic activity">
    <reaction evidence="8">
        <text>L-seryl-[protein] + ATP = O-phospho-L-seryl-[protein] + ADP + H(+)</text>
        <dbReference type="Rhea" id="RHEA:17989"/>
        <dbReference type="Rhea" id="RHEA-COMP:9863"/>
        <dbReference type="Rhea" id="RHEA-COMP:11604"/>
        <dbReference type="ChEBI" id="CHEBI:15378"/>
        <dbReference type="ChEBI" id="CHEBI:29999"/>
        <dbReference type="ChEBI" id="CHEBI:30616"/>
        <dbReference type="ChEBI" id="CHEBI:83421"/>
        <dbReference type="ChEBI" id="CHEBI:456216"/>
        <dbReference type="EC" id="2.7.12.1"/>
    </reaction>
</comment>
<dbReference type="PANTHER" id="PTHR24058">
    <property type="entry name" value="DUAL SPECIFICITY PROTEIN KINASE"/>
    <property type="match status" value="1"/>
</dbReference>
<dbReference type="GO" id="GO:0005856">
    <property type="term" value="C:cytoskeleton"/>
    <property type="evidence" value="ECO:0007669"/>
    <property type="project" value="TreeGrafter"/>
</dbReference>
<evidence type="ECO:0000256" key="1">
    <source>
        <dbReference type="ARBA" id="ARBA00008867"/>
    </source>
</evidence>
<feature type="compositionally biased region" description="Polar residues" evidence="12">
    <location>
        <begin position="782"/>
        <end position="812"/>
    </location>
</feature>
<organism evidence="14 15">
    <name type="scientific">Psilocybe cf. subviscida</name>
    <dbReference type="NCBI Taxonomy" id="2480587"/>
    <lineage>
        <taxon>Eukaryota</taxon>
        <taxon>Fungi</taxon>
        <taxon>Dikarya</taxon>
        <taxon>Basidiomycota</taxon>
        <taxon>Agaricomycotina</taxon>
        <taxon>Agaricomycetes</taxon>
        <taxon>Agaricomycetidae</taxon>
        <taxon>Agaricales</taxon>
        <taxon>Agaricineae</taxon>
        <taxon>Strophariaceae</taxon>
        <taxon>Psilocybe</taxon>
    </lineage>
</organism>
<feature type="compositionally biased region" description="Polar residues" evidence="12">
    <location>
        <begin position="1878"/>
        <end position="1889"/>
    </location>
</feature>
<keyword evidence="7 11" id="KW-0067">ATP-binding</keyword>
<dbReference type="EC" id="2.7.12.1" evidence="2"/>
<feature type="compositionally biased region" description="Polar residues" evidence="12">
    <location>
        <begin position="210"/>
        <end position="224"/>
    </location>
</feature>
<feature type="compositionally biased region" description="Polar residues" evidence="12">
    <location>
        <begin position="369"/>
        <end position="381"/>
    </location>
</feature>
<feature type="compositionally biased region" description="Basic and acidic residues" evidence="12">
    <location>
        <begin position="525"/>
        <end position="538"/>
    </location>
</feature>
<accession>A0A8H5BXJ2</accession>
<dbReference type="InterPro" id="IPR000719">
    <property type="entry name" value="Prot_kinase_dom"/>
</dbReference>
<feature type="compositionally biased region" description="Polar residues" evidence="12">
    <location>
        <begin position="1270"/>
        <end position="1281"/>
    </location>
</feature>
<dbReference type="CDD" id="cd14210">
    <property type="entry name" value="PKc_DYRK"/>
    <property type="match status" value="1"/>
</dbReference>
<dbReference type="Proteomes" id="UP000567179">
    <property type="component" value="Unassembled WGS sequence"/>
</dbReference>
<feature type="compositionally biased region" description="Polar residues" evidence="12">
    <location>
        <begin position="624"/>
        <end position="636"/>
    </location>
</feature>
<dbReference type="SUPFAM" id="SSF56112">
    <property type="entry name" value="Protein kinase-like (PK-like)"/>
    <property type="match status" value="1"/>
</dbReference>
<feature type="compositionally biased region" description="Low complexity" evidence="12">
    <location>
        <begin position="763"/>
        <end position="777"/>
    </location>
</feature>
<feature type="compositionally biased region" description="Low complexity" evidence="12">
    <location>
        <begin position="1064"/>
        <end position="1096"/>
    </location>
</feature>
<evidence type="ECO:0000256" key="10">
    <source>
        <dbReference type="ARBA" id="ARBA00051680"/>
    </source>
</evidence>
<feature type="compositionally biased region" description="Polar residues" evidence="12">
    <location>
        <begin position="849"/>
        <end position="865"/>
    </location>
</feature>
<feature type="compositionally biased region" description="Low complexity" evidence="12">
    <location>
        <begin position="1114"/>
        <end position="1128"/>
    </location>
</feature>
<feature type="region of interest" description="Disordered" evidence="12">
    <location>
        <begin position="1270"/>
        <end position="1320"/>
    </location>
</feature>
<dbReference type="InterPro" id="IPR011009">
    <property type="entry name" value="Kinase-like_dom_sf"/>
</dbReference>
<feature type="compositionally biased region" description="Low complexity" evidence="12">
    <location>
        <begin position="581"/>
        <end position="612"/>
    </location>
</feature>
<feature type="compositionally biased region" description="Low complexity" evidence="12">
    <location>
        <begin position="1173"/>
        <end position="1200"/>
    </location>
</feature>
<dbReference type="InterPro" id="IPR050494">
    <property type="entry name" value="Ser_Thr_dual-spec_kinase"/>
</dbReference>
<feature type="compositionally biased region" description="Polar residues" evidence="12">
    <location>
        <begin position="712"/>
        <end position="722"/>
    </location>
</feature>
<feature type="compositionally biased region" description="Polar residues" evidence="12">
    <location>
        <begin position="294"/>
        <end position="309"/>
    </location>
</feature>
<proteinExistence type="inferred from homology"/>
<feature type="compositionally biased region" description="Acidic residues" evidence="12">
    <location>
        <begin position="166"/>
        <end position="176"/>
    </location>
</feature>
<dbReference type="Gene3D" id="1.10.510.10">
    <property type="entry name" value="Transferase(Phosphotransferase) domain 1"/>
    <property type="match status" value="1"/>
</dbReference>
<feature type="compositionally biased region" description="Basic and acidic residues" evidence="12">
    <location>
        <begin position="333"/>
        <end position="344"/>
    </location>
</feature>
<gene>
    <name evidence="14" type="ORF">D9619_005667</name>
</gene>
<feature type="region of interest" description="Disordered" evidence="12">
    <location>
        <begin position="1780"/>
        <end position="1889"/>
    </location>
</feature>
<feature type="compositionally biased region" description="Polar residues" evidence="12">
    <location>
        <begin position="1097"/>
        <end position="1110"/>
    </location>
</feature>
<dbReference type="FunFam" id="1.10.510.10:FF:000112">
    <property type="entry name" value="Putative dual specificity tyrosine-phosphorylation-regulated kinase 2"/>
    <property type="match status" value="1"/>
</dbReference>
<keyword evidence="5 11" id="KW-0547">Nucleotide-binding</keyword>
<keyword evidence="4" id="KW-0808">Transferase</keyword>
<evidence type="ECO:0000256" key="7">
    <source>
        <dbReference type="ARBA" id="ARBA00022840"/>
    </source>
</evidence>
<dbReference type="Gene3D" id="3.30.10.30">
    <property type="entry name" value="DYRK"/>
    <property type="match status" value="1"/>
</dbReference>
<name>A0A8H5BXJ2_9AGAR</name>
<evidence type="ECO:0000256" key="8">
    <source>
        <dbReference type="ARBA" id="ARBA00049003"/>
    </source>
</evidence>
<evidence type="ECO:0000313" key="14">
    <source>
        <dbReference type="EMBL" id="KAF5330353.1"/>
    </source>
</evidence>
<evidence type="ECO:0000256" key="2">
    <source>
        <dbReference type="ARBA" id="ARBA00013203"/>
    </source>
</evidence>
<feature type="compositionally biased region" description="Polar residues" evidence="12">
    <location>
        <begin position="401"/>
        <end position="425"/>
    </location>
</feature>
<feature type="compositionally biased region" description="Polar residues" evidence="12">
    <location>
        <begin position="914"/>
        <end position="953"/>
    </location>
</feature>
<dbReference type="InterPro" id="IPR008271">
    <property type="entry name" value="Ser/Thr_kinase_AS"/>
</dbReference>
<feature type="compositionally biased region" description="Basic and acidic residues" evidence="12">
    <location>
        <begin position="70"/>
        <end position="80"/>
    </location>
</feature>
<dbReference type="GO" id="GO:0005737">
    <property type="term" value="C:cytoplasm"/>
    <property type="evidence" value="ECO:0007669"/>
    <property type="project" value="TreeGrafter"/>
</dbReference>
<dbReference type="SMART" id="SM00220">
    <property type="entry name" value="S_TKc"/>
    <property type="match status" value="1"/>
</dbReference>
<evidence type="ECO:0000256" key="11">
    <source>
        <dbReference type="PROSITE-ProRule" id="PRU10141"/>
    </source>
</evidence>
<comment type="catalytic activity">
    <reaction evidence="9">
        <text>L-threonyl-[protein] + ATP = O-phospho-L-threonyl-[protein] + ADP + H(+)</text>
        <dbReference type="Rhea" id="RHEA:46608"/>
        <dbReference type="Rhea" id="RHEA-COMP:11060"/>
        <dbReference type="Rhea" id="RHEA-COMP:11605"/>
        <dbReference type="ChEBI" id="CHEBI:15378"/>
        <dbReference type="ChEBI" id="CHEBI:30013"/>
        <dbReference type="ChEBI" id="CHEBI:30616"/>
        <dbReference type="ChEBI" id="CHEBI:61977"/>
        <dbReference type="ChEBI" id="CHEBI:456216"/>
        <dbReference type="EC" id="2.7.12.1"/>
    </reaction>
</comment>
<feature type="domain" description="Protein kinase" evidence="13">
    <location>
        <begin position="1490"/>
        <end position="1786"/>
    </location>
</feature>
<comment type="catalytic activity">
    <reaction evidence="10">
        <text>L-tyrosyl-[protein] + ATP = O-phospho-L-tyrosyl-[protein] + ADP + H(+)</text>
        <dbReference type="Rhea" id="RHEA:10596"/>
        <dbReference type="Rhea" id="RHEA-COMP:10136"/>
        <dbReference type="Rhea" id="RHEA-COMP:20101"/>
        <dbReference type="ChEBI" id="CHEBI:15378"/>
        <dbReference type="ChEBI" id="CHEBI:30616"/>
        <dbReference type="ChEBI" id="CHEBI:46858"/>
        <dbReference type="ChEBI" id="CHEBI:61978"/>
        <dbReference type="ChEBI" id="CHEBI:456216"/>
        <dbReference type="EC" id="2.7.12.1"/>
    </reaction>
</comment>
<evidence type="ECO:0000256" key="3">
    <source>
        <dbReference type="ARBA" id="ARBA00022527"/>
    </source>
</evidence>
<dbReference type="Gene3D" id="3.30.200.20">
    <property type="entry name" value="Phosphorylase Kinase, domain 1"/>
    <property type="match status" value="1"/>
</dbReference>
<reference evidence="14 15" key="1">
    <citation type="journal article" date="2020" name="ISME J.">
        <title>Uncovering the hidden diversity of litter-decomposition mechanisms in mushroom-forming fungi.</title>
        <authorList>
            <person name="Floudas D."/>
            <person name="Bentzer J."/>
            <person name="Ahren D."/>
            <person name="Johansson T."/>
            <person name="Persson P."/>
            <person name="Tunlid A."/>
        </authorList>
    </citation>
    <scope>NUCLEOTIDE SEQUENCE [LARGE SCALE GENOMIC DNA]</scope>
    <source>
        <strain evidence="14 15">CBS 101986</strain>
    </source>
</reference>
<dbReference type="EMBL" id="JAACJJ010000001">
    <property type="protein sequence ID" value="KAF5330353.1"/>
    <property type="molecule type" value="Genomic_DNA"/>
</dbReference>
<feature type="compositionally biased region" description="Basic and acidic residues" evidence="12">
    <location>
        <begin position="972"/>
        <end position="1015"/>
    </location>
</feature>
<feature type="region of interest" description="Disordered" evidence="12">
    <location>
        <begin position="466"/>
        <end position="748"/>
    </location>
</feature>
<feature type="compositionally biased region" description="Polar residues" evidence="12">
    <location>
        <begin position="1831"/>
        <end position="1864"/>
    </location>
</feature>
<feature type="compositionally biased region" description="Low complexity" evidence="12">
    <location>
        <begin position="1354"/>
        <end position="1371"/>
    </location>
</feature>
<dbReference type="Pfam" id="PF00069">
    <property type="entry name" value="Pkinase"/>
    <property type="match status" value="1"/>
</dbReference>
<evidence type="ECO:0000313" key="15">
    <source>
        <dbReference type="Proteomes" id="UP000567179"/>
    </source>
</evidence>
<protein>
    <recommendedName>
        <fullName evidence="2">dual-specificity kinase</fullName>
        <ecNumber evidence="2">2.7.12.1</ecNumber>
    </recommendedName>
</protein>
<feature type="compositionally biased region" description="Basic and acidic residues" evidence="12">
    <location>
        <begin position="45"/>
        <end position="58"/>
    </location>
</feature>
<feature type="compositionally biased region" description="Polar residues" evidence="12">
    <location>
        <begin position="1343"/>
        <end position="1353"/>
    </location>
</feature>
<comment type="similarity">
    <text evidence="1">Belongs to the protein kinase superfamily. CMGC Ser/Thr protein kinase family. MNB/DYRK subfamily.</text>
</comment>
<evidence type="ECO:0000256" key="6">
    <source>
        <dbReference type="ARBA" id="ARBA00022777"/>
    </source>
</evidence>
<dbReference type="PANTHER" id="PTHR24058:SF22">
    <property type="entry name" value="DUAL SPECIFICITY TYROSINE-PHOSPHORYLATION-REGULATED KINASE 4"/>
    <property type="match status" value="1"/>
</dbReference>
<evidence type="ECO:0000256" key="9">
    <source>
        <dbReference type="ARBA" id="ARBA00049308"/>
    </source>
</evidence>
<feature type="region of interest" description="Disordered" evidence="12">
    <location>
        <begin position="1339"/>
        <end position="1372"/>
    </location>
</feature>
<feature type="compositionally biased region" description="Low complexity" evidence="12">
    <location>
        <begin position="1290"/>
        <end position="1320"/>
    </location>
</feature>
<evidence type="ECO:0000256" key="12">
    <source>
        <dbReference type="SAM" id="MobiDB-lite"/>
    </source>
</evidence>
<feature type="region of interest" description="Disordered" evidence="12">
    <location>
        <begin position="45"/>
        <end position="143"/>
    </location>
</feature>
<feature type="compositionally biased region" description="Polar residues" evidence="12">
    <location>
        <begin position="1801"/>
        <end position="1817"/>
    </location>
</feature>
<sequence length="1889" mass="203048">MSAPPSPRIGFIGKNASIHKKKGHVVGLAISDDGRQAVSDGEVRYARDSSEAQERSMEQHSFNLNVSAPDDSKIEAEHVISRSTSSTSSLDPYYFGLQSESDEPALPSGAEPSYLSTTPEHDFPNEPVTPARNPASIDRRGLVGVGELATPRWVRDDRDVEHEELPELPSDGDVEGYDVVVPEDMEEDQPDSPWTIEAVDGELSEREEVSNISVQSRPLRTQRSIADESGGEEILYPRSMGIASAALSPSSSETPKVPRLPSRPPLPELSPPSAFSPANRKARKRSSGEFELDQTGSMTSKYGDSTVLNTDKDDRADSRKHRSLGTTVSSTKPDGKTRDRRRESTGVGVNTGAKLSSFASKSSERHTRQSSASVASPSVTDNHPPRRVHTTDFSHLPPSPSSTSIQQFLNNAPTTPSAQVASLQRSSKDNLRTHSSPNVAHSLLRGTQEGWSALDDDAAAEALRKLDGISGKGARARASVGSFGRPSSSSRPVTPSGKSGSQWEGLSASDSGKSKRGSGGLKDSSSIKERAEISRGDNAELSEVADPPVNTTHEDVSFSLDKTPKKSVMPVRLSFTPKRGSTSSTTYASTPSSRDSASMSAATSATSMSAVSGGRHSSNKGRRNSASSDVSAQSTEAAHVKDRVASIAVNGDGNDDANVPPVPPLPKDLSTYRSPPTTSSALTFPTIPSDDRDKIPMSDSSSNKAISLDVPQYSSPIVSPPTSARHDSHYYSSTSASEATPPVLKTPSKKWSFSSALNLKLGSPSSSSQKSSFPLSPRGVSFGQQLRKSTSKDQPLASSSSKGPWSPNQPDAMTSAGSLASLSSIGSVKTPALTSHTAKTPDRAHYTSRPGTAGSSASNNFTSANLAAPMPGPLSPTSSIRRGASKRLTPSSIPFFRRSSSQSMQVPPLGGALASTSPNSTSTNMLSAAQPRAKQSSSPAQDYNSISTSTPGTTHKKSSILGLLKSSSRKSLHSDAKDAAKELQRAKELARESEKERAKLEKEKQKKEAKDRSESRISVMINRKRGKTLSSTDPRKPKSPVNLPPMQMSALEPVTAQRVAKLKSVSNASPSSSMSARTSTSSSSSRLTSQTVSSLQKQSDTSLRTRNQLPTIAGSPSVGTTGSSSSQTLKDNRDLPSSLLNSTSGLPKETPTKIPRISSRTSAAPSPPGKNPTSALATRRASALAVSTSTNPSPTSLTTNEFGVIDNDDGATPKMRQPSVRSSPSGGPTPRLPRQPLANAATVSTNSVARKSNRDSVSFIGLRKSSTNSTASLATVGTGNESSSSHHRFSLLSSTKASNPSSLVQPSSSANDSSSSHRFSILSPSKGLKLVTPKSVSKAPVVGTSQMGRQNVNSPSSSRQSLSTPSPVPSTVDEEELLGDEEMMQYIRRQHAKKLASGATQAELDELLKFPEPTAPTVPLSPTTMLKGPQAQSLSEYERKEVLDYPSVYYYGADSRKKPAVLDNSTNNYGYDDERGDYLIVNRDHLAYRYEIIDTLGKGSFGQVLNCRDHSTGESVAVKIIRNKKRFHHQALVEIKILDNLRKWDSDEKHHVIKMTEHFYFRNHLCIAMELLSINLYELIKANGFVGFTTALIRRFTSQMLLSLSLMRHHRIVHCDLKPENVLLRHPSKSGIKVIDFGSSCFDHEKIYTYIQSRFYRSPEVILGMNYHMAIDMWSLGCILAELYTGFPIFPGENEQEQLSCIMEVLGVPDKEFINRSSRKKLFFDQHGAPRTVINSKGRRRRPGTKTLAQVLRCNDEEFVDFIAKCLVWDPERRMKPQAALRHPFVASGRRARPPGIAPKSTPSSSTLGLRSKQVTETPKKSLISAPTPLTARSSRTNGGPTTPSNSHAQPLAPTSAQTSRSYRASQSQSLASYNSSRTLSGYASTSNK</sequence>
<evidence type="ECO:0000256" key="5">
    <source>
        <dbReference type="ARBA" id="ARBA00022741"/>
    </source>
</evidence>
<evidence type="ECO:0000256" key="4">
    <source>
        <dbReference type="ARBA" id="ARBA00022679"/>
    </source>
</evidence>
<feature type="region of interest" description="Disordered" evidence="12">
    <location>
        <begin position="157"/>
        <end position="176"/>
    </location>
</feature>
<feature type="compositionally biased region" description="Polar residues" evidence="12">
    <location>
        <begin position="671"/>
        <end position="683"/>
    </location>
</feature>
<evidence type="ECO:0000259" key="13">
    <source>
        <dbReference type="PROSITE" id="PS50011"/>
    </source>
</evidence>
<dbReference type="GO" id="GO:0004674">
    <property type="term" value="F:protein serine/threonine kinase activity"/>
    <property type="evidence" value="ECO:0007669"/>
    <property type="project" value="UniProtKB-KW"/>
</dbReference>
<feature type="compositionally biased region" description="Low complexity" evidence="12">
    <location>
        <begin position="815"/>
        <end position="827"/>
    </location>
</feature>
<dbReference type="GO" id="GO:0004712">
    <property type="term" value="F:protein serine/threonine/tyrosine kinase activity"/>
    <property type="evidence" value="ECO:0007669"/>
    <property type="project" value="UniProtKB-EC"/>
</dbReference>
<feature type="compositionally biased region" description="Polar residues" evidence="12">
    <location>
        <begin position="1241"/>
        <end position="1250"/>
    </location>
</feature>
<dbReference type="PROSITE" id="PS00107">
    <property type="entry name" value="PROTEIN_KINASE_ATP"/>
    <property type="match status" value="1"/>
</dbReference>
<feature type="region of interest" description="Disordered" evidence="12">
    <location>
        <begin position="202"/>
        <end position="444"/>
    </location>
</feature>
<dbReference type="PROSITE" id="PS00108">
    <property type="entry name" value="PROTEIN_KINASE_ST"/>
    <property type="match status" value="1"/>
</dbReference>
<dbReference type="OrthoDB" id="9332038at2759"/>
<keyword evidence="6" id="KW-0418">Kinase</keyword>
<feature type="compositionally biased region" description="Low complexity" evidence="12">
    <location>
        <begin position="890"/>
        <end position="903"/>
    </location>
</feature>
<feature type="compositionally biased region" description="Pro residues" evidence="12">
    <location>
        <begin position="261"/>
        <end position="270"/>
    </location>
</feature>
<keyword evidence="15" id="KW-1185">Reference proteome</keyword>
<feature type="binding site" evidence="11">
    <location>
        <position position="1519"/>
    </location>
    <ligand>
        <name>ATP</name>
        <dbReference type="ChEBI" id="CHEBI:30616"/>
    </ligand>
</feature>